<dbReference type="Pfam" id="PF00083">
    <property type="entry name" value="Sugar_tr"/>
    <property type="match status" value="1"/>
</dbReference>
<dbReference type="SUPFAM" id="SSF103473">
    <property type="entry name" value="MFS general substrate transporter"/>
    <property type="match status" value="1"/>
</dbReference>
<evidence type="ECO:0000256" key="3">
    <source>
        <dbReference type="ARBA" id="ARBA00022475"/>
    </source>
</evidence>
<reference evidence="10" key="1">
    <citation type="journal article" date="2019" name="Int. J. Syst. Evol. Microbiol.">
        <title>The Global Catalogue of Microorganisms (GCM) 10K type strain sequencing project: providing services to taxonomists for standard genome sequencing and annotation.</title>
        <authorList>
            <consortium name="The Broad Institute Genomics Platform"/>
            <consortium name="The Broad Institute Genome Sequencing Center for Infectious Disease"/>
            <person name="Wu L."/>
            <person name="Ma J."/>
        </authorList>
    </citation>
    <scope>NUCLEOTIDE SEQUENCE [LARGE SCALE GENOMIC DNA]</scope>
    <source>
        <strain evidence="10">CGMCC 1.16305</strain>
    </source>
</reference>
<protein>
    <submittedName>
        <fullName evidence="9">MFS transporter</fullName>
    </submittedName>
</protein>
<dbReference type="Pfam" id="PF07690">
    <property type="entry name" value="MFS_1"/>
    <property type="match status" value="1"/>
</dbReference>
<dbReference type="PROSITE" id="PS00217">
    <property type="entry name" value="SUGAR_TRANSPORT_2"/>
    <property type="match status" value="1"/>
</dbReference>
<dbReference type="PANTHER" id="PTHR43045:SF1">
    <property type="entry name" value="SHIKIMATE TRANSPORTER"/>
    <property type="match status" value="1"/>
</dbReference>
<dbReference type="InterPro" id="IPR036259">
    <property type="entry name" value="MFS_trans_sf"/>
</dbReference>
<evidence type="ECO:0000256" key="6">
    <source>
        <dbReference type="ARBA" id="ARBA00023136"/>
    </source>
</evidence>
<keyword evidence="4 7" id="KW-0812">Transmembrane</keyword>
<feature type="transmembrane region" description="Helical" evidence="7">
    <location>
        <begin position="96"/>
        <end position="116"/>
    </location>
</feature>
<dbReference type="Proteomes" id="UP001596505">
    <property type="component" value="Unassembled WGS sequence"/>
</dbReference>
<dbReference type="CDD" id="cd17369">
    <property type="entry name" value="MFS_ShiA_like"/>
    <property type="match status" value="1"/>
</dbReference>
<keyword evidence="2" id="KW-0813">Transport</keyword>
<evidence type="ECO:0000256" key="1">
    <source>
        <dbReference type="ARBA" id="ARBA00004651"/>
    </source>
</evidence>
<feature type="transmembrane region" description="Helical" evidence="7">
    <location>
        <begin position="283"/>
        <end position="302"/>
    </location>
</feature>
<evidence type="ECO:0000313" key="10">
    <source>
        <dbReference type="Proteomes" id="UP001596505"/>
    </source>
</evidence>
<keyword evidence="6 7" id="KW-0472">Membrane</keyword>
<gene>
    <name evidence="9" type="ORF">ACFQRG_08690</name>
</gene>
<proteinExistence type="predicted"/>
<feature type="transmembrane region" description="Helical" evidence="7">
    <location>
        <begin position="406"/>
        <end position="426"/>
    </location>
</feature>
<accession>A0ABW2PVC2</accession>
<feature type="transmembrane region" description="Helical" evidence="7">
    <location>
        <begin position="169"/>
        <end position="188"/>
    </location>
</feature>
<dbReference type="RefSeq" id="WP_380965521.1">
    <property type="nucleotide sequence ID" value="NZ_JBHTCO010000007.1"/>
</dbReference>
<name>A0ABW2PVC2_9BACL</name>
<dbReference type="EMBL" id="JBHTCO010000007">
    <property type="protein sequence ID" value="MFC7393059.1"/>
    <property type="molecule type" value="Genomic_DNA"/>
</dbReference>
<dbReference type="InterPro" id="IPR011701">
    <property type="entry name" value="MFS"/>
</dbReference>
<keyword evidence="10" id="KW-1185">Reference proteome</keyword>
<feature type="transmembrane region" description="Helical" evidence="7">
    <location>
        <begin position="122"/>
        <end position="148"/>
    </location>
</feature>
<keyword evidence="5 7" id="KW-1133">Transmembrane helix</keyword>
<dbReference type="Gene3D" id="1.20.1250.20">
    <property type="entry name" value="MFS general substrate transporter like domains"/>
    <property type="match status" value="2"/>
</dbReference>
<sequence>MSDDYKTDELDPVIYKSQSKKAAIASTIGTTVEWYDYFVYGTASAMILPQLFFPGSNPYIGTLESFATFFLGFLARPIGAAVFGHYGDKIGRKATLIITLLLMGFSTMLIGLMPTYGTIGFWAPLILIILRVIQGIGVGGEWGGSVLLSMEWANKKKRGLMASWPQMGVSFGLFLSSVVFTLFINITGNHFNTWGWRIPFLLSSVLVVIGLVIRLSVMETPHFRKVQEEKKIARQPLIEVVKNNRREIILSTLLRLGENAPFYIFVTFVISYGTEHLHMGRQFLVNATMAASLVSLFTIPFFGYLSDIIGRKRMYMIGAILTLLWAFPYYGLLNTSIPVLAIIAVIFSLIPHDMMYGSQGALIAELFPAKVRYSGASLGYQLTSIIGGGPAPLIATYLLHTYGGSVTISIYVIITAIISIIATALVKNRSKQVDLQYERREISR</sequence>
<feature type="transmembrane region" description="Helical" evidence="7">
    <location>
        <begin position="252"/>
        <end position="271"/>
    </location>
</feature>
<evidence type="ECO:0000256" key="2">
    <source>
        <dbReference type="ARBA" id="ARBA00022448"/>
    </source>
</evidence>
<evidence type="ECO:0000256" key="7">
    <source>
        <dbReference type="SAM" id="Phobius"/>
    </source>
</evidence>
<dbReference type="PANTHER" id="PTHR43045">
    <property type="entry name" value="SHIKIMATE TRANSPORTER"/>
    <property type="match status" value="1"/>
</dbReference>
<evidence type="ECO:0000259" key="8">
    <source>
        <dbReference type="PROSITE" id="PS50850"/>
    </source>
</evidence>
<feature type="transmembrane region" description="Helical" evidence="7">
    <location>
        <begin position="65"/>
        <end position="84"/>
    </location>
</feature>
<dbReference type="PROSITE" id="PS50850">
    <property type="entry name" value="MFS"/>
    <property type="match status" value="1"/>
</dbReference>
<evidence type="ECO:0000256" key="5">
    <source>
        <dbReference type="ARBA" id="ARBA00022989"/>
    </source>
</evidence>
<evidence type="ECO:0000313" key="9">
    <source>
        <dbReference type="EMBL" id="MFC7393059.1"/>
    </source>
</evidence>
<comment type="caution">
    <text evidence="9">The sequence shown here is derived from an EMBL/GenBank/DDBJ whole genome shotgun (WGS) entry which is preliminary data.</text>
</comment>
<comment type="subcellular location">
    <subcellularLocation>
        <location evidence="1">Cell membrane</location>
        <topology evidence="1">Multi-pass membrane protein</topology>
    </subcellularLocation>
</comment>
<feature type="transmembrane region" description="Helical" evidence="7">
    <location>
        <begin position="194"/>
        <end position="217"/>
    </location>
</feature>
<dbReference type="InterPro" id="IPR020846">
    <property type="entry name" value="MFS_dom"/>
</dbReference>
<feature type="domain" description="Major facilitator superfamily (MFS) profile" evidence="8">
    <location>
        <begin position="22"/>
        <end position="431"/>
    </location>
</feature>
<dbReference type="InterPro" id="IPR005828">
    <property type="entry name" value="MFS_sugar_transport-like"/>
</dbReference>
<keyword evidence="3" id="KW-1003">Cell membrane</keyword>
<evidence type="ECO:0000256" key="4">
    <source>
        <dbReference type="ARBA" id="ARBA00022692"/>
    </source>
</evidence>
<organism evidence="9 10">
    <name type="scientific">Scopulibacillus cellulosilyticus</name>
    <dbReference type="NCBI Taxonomy" id="2665665"/>
    <lineage>
        <taxon>Bacteria</taxon>
        <taxon>Bacillati</taxon>
        <taxon>Bacillota</taxon>
        <taxon>Bacilli</taxon>
        <taxon>Bacillales</taxon>
        <taxon>Sporolactobacillaceae</taxon>
        <taxon>Scopulibacillus</taxon>
    </lineage>
</organism>
<dbReference type="InterPro" id="IPR005829">
    <property type="entry name" value="Sugar_transporter_CS"/>
</dbReference>